<accession>A0A0B7JLF4</accession>
<reference evidence="7 8" key="1">
    <citation type="submission" date="2018-01" db="EMBL/GenBank/DDBJ databases">
        <title>Whole genome sequencing of Histamine producing bacteria.</title>
        <authorList>
            <person name="Butler K."/>
        </authorList>
    </citation>
    <scope>NUCLEOTIDE SEQUENCE [LARGE SCALE GENOMIC DNA]</scope>
    <source>
        <strain evidence="7 8">FS-7.2</strain>
    </source>
</reference>
<dbReference type="AlphaFoldDB" id="A0A0B7JLF4"/>
<comment type="function">
    <text evidence="6">Peptidoglycan polymerase that is essential for cell wall elongation.</text>
</comment>
<keyword evidence="6" id="KW-0961">Cell wall biogenesis/degradation</keyword>
<comment type="caution">
    <text evidence="7">The sequence shown here is derived from an EMBL/GenBank/DDBJ whole genome shotgun (WGS) entry which is preliminary data.</text>
</comment>
<feature type="transmembrane region" description="Helical" evidence="6">
    <location>
        <begin position="132"/>
        <end position="148"/>
    </location>
</feature>
<keyword evidence="6" id="KW-0573">Peptidoglycan synthesis</keyword>
<evidence type="ECO:0000256" key="3">
    <source>
        <dbReference type="ARBA" id="ARBA00022960"/>
    </source>
</evidence>
<comment type="pathway">
    <text evidence="6">Cell wall biogenesis; peptidoglycan biosynthesis.</text>
</comment>
<keyword evidence="6" id="KW-1003">Cell membrane</keyword>
<dbReference type="GO" id="GO:0071555">
    <property type="term" value="P:cell wall organization"/>
    <property type="evidence" value="ECO:0007669"/>
    <property type="project" value="UniProtKB-KW"/>
</dbReference>
<keyword evidence="5 6" id="KW-0472">Membrane</keyword>
<dbReference type="UniPathway" id="UPA00219"/>
<comment type="subcellular location">
    <subcellularLocation>
        <location evidence="6">Cell inner membrane</location>
        <topology evidence="6">Multi-pass membrane protein</topology>
    </subcellularLocation>
    <subcellularLocation>
        <location evidence="1">Membrane</location>
        <topology evidence="1">Multi-pass membrane protein</topology>
    </subcellularLocation>
</comment>
<gene>
    <name evidence="6" type="primary">mrdB</name>
    <name evidence="6" type="synonym">rodA</name>
    <name evidence="7" type="ORF">C9J27_09960</name>
</gene>
<keyword evidence="6" id="KW-0808">Transferase</keyword>
<dbReference type="Proteomes" id="UP000241426">
    <property type="component" value="Unassembled WGS sequence"/>
</dbReference>
<keyword evidence="4 6" id="KW-1133">Transmembrane helix</keyword>
<dbReference type="HAMAP" id="MF_02079">
    <property type="entry name" value="PGT_RodA"/>
    <property type="match status" value="1"/>
</dbReference>
<dbReference type="NCBIfam" id="TIGR02210">
    <property type="entry name" value="rodA_shape"/>
    <property type="match status" value="1"/>
</dbReference>
<keyword evidence="2 6" id="KW-0812">Transmembrane</keyword>
<keyword evidence="6" id="KW-0997">Cell inner membrane</keyword>
<dbReference type="GO" id="GO:0051301">
    <property type="term" value="P:cell division"/>
    <property type="evidence" value="ECO:0007669"/>
    <property type="project" value="InterPro"/>
</dbReference>
<evidence type="ECO:0000313" key="8">
    <source>
        <dbReference type="Proteomes" id="UP000241426"/>
    </source>
</evidence>
<evidence type="ECO:0000256" key="1">
    <source>
        <dbReference type="ARBA" id="ARBA00004141"/>
    </source>
</evidence>
<dbReference type="GeneID" id="29946123"/>
<dbReference type="eggNOG" id="COG0772">
    <property type="taxonomic scope" value="Bacteria"/>
</dbReference>
<comment type="catalytic activity">
    <reaction evidence="6">
        <text>[GlcNAc-(1-&gt;4)-Mur2Ac(oyl-L-Ala-gamma-D-Glu-L-Lys-D-Ala-D-Ala)](n)-di-trans,octa-cis-undecaprenyl diphosphate + beta-D-GlcNAc-(1-&gt;4)-Mur2Ac(oyl-L-Ala-gamma-D-Glu-L-Lys-D-Ala-D-Ala)-di-trans,octa-cis-undecaprenyl diphosphate = [GlcNAc-(1-&gt;4)-Mur2Ac(oyl-L-Ala-gamma-D-Glu-L-Lys-D-Ala-D-Ala)](n+1)-di-trans,octa-cis-undecaprenyl diphosphate + di-trans,octa-cis-undecaprenyl diphosphate + H(+)</text>
        <dbReference type="Rhea" id="RHEA:23708"/>
        <dbReference type="Rhea" id="RHEA-COMP:9602"/>
        <dbReference type="Rhea" id="RHEA-COMP:9603"/>
        <dbReference type="ChEBI" id="CHEBI:15378"/>
        <dbReference type="ChEBI" id="CHEBI:58405"/>
        <dbReference type="ChEBI" id="CHEBI:60033"/>
        <dbReference type="ChEBI" id="CHEBI:78435"/>
        <dbReference type="EC" id="2.4.99.28"/>
    </reaction>
</comment>
<dbReference type="PANTHER" id="PTHR30474">
    <property type="entry name" value="CELL CYCLE PROTEIN"/>
    <property type="match status" value="1"/>
</dbReference>
<evidence type="ECO:0000256" key="6">
    <source>
        <dbReference type="HAMAP-Rule" id="MF_02079"/>
    </source>
</evidence>
<feature type="transmembrane region" description="Helical" evidence="6">
    <location>
        <begin position="154"/>
        <end position="170"/>
    </location>
</feature>
<accession>A0A2T3KJ26</accession>
<feature type="transmembrane region" description="Helical" evidence="6">
    <location>
        <begin position="264"/>
        <end position="285"/>
    </location>
</feature>
<dbReference type="GO" id="GO:0032153">
    <property type="term" value="C:cell division site"/>
    <property type="evidence" value="ECO:0007669"/>
    <property type="project" value="TreeGrafter"/>
</dbReference>
<dbReference type="GO" id="GO:0008955">
    <property type="term" value="F:peptidoglycan glycosyltransferase activity"/>
    <property type="evidence" value="ECO:0007669"/>
    <property type="project" value="UniProtKB-UniRule"/>
</dbReference>
<feature type="transmembrane region" description="Helical" evidence="6">
    <location>
        <begin position="107"/>
        <end position="125"/>
    </location>
</feature>
<dbReference type="PANTHER" id="PTHR30474:SF1">
    <property type="entry name" value="PEPTIDOGLYCAN GLYCOSYLTRANSFERASE MRDB"/>
    <property type="match status" value="1"/>
</dbReference>
<keyword evidence="3 6" id="KW-0133">Cell shape</keyword>
<comment type="similarity">
    <text evidence="6">Belongs to the SEDS family. MrdB/RodA subfamily.</text>
</comment>
<feature type="transmembrane region" description="Helical" evidence="6">
    <location>
        <begin position="12"/>
        <end position="30"/>
    </location>
</feature>
<dbReference type="EC" id="2.4.99.28" evidence="6"/>
<dbReference type="GO" id="GO:0015648">
    <property type="term" value="F:lipid-linked peptidoglycan transporter activity"/>
    <property type="evidence" value="ECO:0007669"/>
    <property type="project" value="TreeGrafter"/>
</dbReference>
<evidence type="ECO:0000313" key="7">
    <source>
        <dbReference type="EMBL" id="PSU99277.1"/>
    </source>
</evidence>
<dbReference type="InterPro" id="IPR011923">
    <property type="entry name" value="RodA/MrdB"/>
</dbReference>
<feature type="transmembrane region" description="Helical" evidence="6">
    <location>
        <begin position="297"/>
        <end position="324"/>
    </location>
</feature>
<dbReference type="Pfam" id="PF01098">
    <property type="entry name" value="FTSW_RODA_SPOVE"/>
    <property type="match status" value="1"/>
</dbReference>
<organism evidence="7 8">
    <name type="scientific">Photobacterium kishitanii</name>
    <dbReference type="NCBI Taxonomy" id="318456"/>
    <lineage>
        <taxon>Bacteria</taxon>
        <taxon>Pseudomonadati</taxon>
        <taxon>Pseudomonadota</taxon>
        <taxon>Gammaproteobacteria</taxon>
        <taxon>Vibrionales</taxon>
        <taxon>Vibrionaceae</taxon>
        <taxon>Photobacterium</taxon>
    </lineage>
</organism>
<keyword evidence="6" id="KW-0328">Glycosyltransferase</keyword>
<dbReference type="EMBL" id="PYNF01000006">
    <property type="protein sequence ID" value="PSU99277.1"/>
    <property type="molecule type" value="Genomic_DNA"/>
</dbReference>
<dbReference type="InterPro" id="IPR001182">
    <property type="entry name" value="FtsW/RodA"/>
</dbReference>
<proteinExistence type="inferred from homology"/>
<feature type="transmembrane region" description="Helical" evidence="6">
    <location>
        <begin position="42"/>
        <end position="62"/>
    </location>
</feature>
<sequence length="363" mass="40152">MNKYRPYLDIPLCISILLLITFSSLTVWSASSFSVPIIERHLIRGMLAIGALVFMSAISPATYQRYTPYLFIVTVILLLGVFVSGDSTNGSRRWLALGPIRFQPSELVKVAVPLMMAWVLIAEAGRPTIKKVLICLFITAIPAGLIFIQPDLDGAIFTILYALFVLYYAGMSWKLISTVLGIIGVTIPLAWYFVMETYQKKRVLQFLDPESDPLGSGYQIIQSKIAIGSGGIRGKGWTDATQGNLGFIPESHTDFIFSTFAEEWGYWGSVFLLGIYAFMTFRVIWLANQSESPFARLVSASFALSFFLYSFINIGMVSGVLPVMGSPLPFFSYGGSAIITQGAIFGMIMSLCLRKKAVYTPEK</sequence>
<feature type="transmembrane region" description="Helical" evidence="6">
    <location>
        <begin position="69"/>
        <end position="87"/>
    </location>
</feature>
<protein>
    <recommendedName>
        <fullName evidence="6">Peptidoglycan glycosyltransferase MrdB</fullName>
        <shortName evidence="6">PGT</shortName>
        <ecNumber evidence="6">2.4.99.28</ecNumber>
    </recommendedName>
    <alternativeName>
        <fullName evidence="6">Cell elongation protein RodA</fullName>
    </alternativeName>
    <alternativeName>
        <fullName evidence="6">Cell wall polymerase</fullName>
    </alternativeName>
    <alternativeName>
        <fullName evidence="6">Peptidoglycan polymerase</fullName>
        <shortName evidence="6">PG polymerase</shortName>
    </alternativeName>
</protein>
<dbReference type="GO" id="GO:0009252">
    <property type="term" value="P:peptidoglycan biosynthetic process"/>
    <property type="evidence" value="ECO:0007669"/>
    <property type="project" value="UniProtKB-UniRule"/>
</dbReference>
<name>A0A0B7JLF4_9GAMM</name>
<feature type="transmembrane region" description="Helical" evidence="6">
    <location>
        <begin position="330"/>
        <end position="353"/>
    </location>
</feature>
<dbReference type="GO" id="GO:0005886">
    <property type="term" value="C:plasma membrane"/>
    <property type="evidence" value="ECO:0007669"/>
    <property type="project" value="UniProtKB-SubCell"/>
</dbReference>
<dbReference type="GO" id="GO:0008360">
    <property type="term" value="P:regulation of cell shape"/>
    <property type="evidence" value="ECO:0007669"/>
    <property type="project" value="UniProtKB-KW"/>
</dbReference>
<feature type="transmembrane region" description="Helical" evidence="6">
    <location>
        <begin position="175"/>
        <end position="194"/>
    </location>
</feature>
<evidence type="ECO:0000256" key="2">
    <source>
        <dbReference type="ARBA" id="ARBA00022692"/>
    </source>
</evidence>
<dbReference type="RefSeq" id="WP_036792407.1">
    <property type="nucleotide sequence ID" value="NZ_LN794353.1"/>
</dbReference>
<evidence type="ECO:0000256" key="4">
    <source>
        <dbReference type="ARBA" id="ARBA00022989"/>
    </source>
</evidence>
<evidence type="ECO:0000256" key="5">
    <source>
        <dbReference type="ARBA" id="ARBA00023136"/>
    </source>
</evidence>